<dbReference type="AlphaFoldDB" id="A0AAW0W5X2"/>
<feature type="transmembrane region" description="Helical" evidence="1">
    <location>
        <begin position="433"/>
        <end position="454"/>
    </location>
</feature>
<keyword evidence="2" id="KW-0732">Signal</keyword>
<evidence type="ECO:0000256" key="1">
    <source>
        <dbReference type="SAM" id="Phobius"/>
    </source>
</evidence>
<evidence type="ECO:0000313" key="3">
    <source>
        <dbReference type="EMBL" id="KAK8724055.1"/>
    </source>
</evidence>
<organism evidence="3 4">
    <name type="scientific">Cherax quadricarinatus</name>
    <name type="common">Australian red claw crayfish</name>
    <dbReference type="NCBI Taxonomy" id="27406"/>
    <lineage>
        <taxon>Eukaryota</taxon>
        <taxon>Metazoa</taxon>
        <taxon>Ecdysozoa</taxon>
        <taxon>Arthropoda</taxon>
        <taxon>Crustacea</taxon>
        <taxon>Multicrustacea</taxon>
        <taxon>Malacostraca</taxon>
        <taxon>Eumalacostraca</taxon>
        <taxon>Eucarida</taxon>
        <taxon>Decapoda</taxon>
        <taxon>Pleocyemata</taxon>
        <taxon>Astacidea</taxon>
        <taxon>Parastacoidea</taxon>
        <taxon>Parastacidae</taxon>
        <taxon>Cherax</taxon>
    </lineage>
</organism>
<dbReference type="SUPFAM" id="SSF53649">
    <property type="entry name" value="Alkaline phosphatase-like"/>
    <property type="match status" value="1"/>
</dbReference>
<keyword evidence="1" id="KW-1133">Transmembrane helix</keyword>
<sequence length="504" mass="57078">MEWGQIILLSIWLLLMVDVCRTAGMEPSLKIMSRRKVLVISLDGFGHHYLDKYPWRYLATNLYSAGSYPRKFRNQFVTKTFPNHFSVATGLYEEVHGVIGNNIYDSSLNKTFGMDDKELFMQNPLVSPVWTLNEEHGGHSGCIMWPGCGVAYRGKNVTFLSPFHQHALFNESIDKSIEWFTNERTPANLIFLYHEEPDHVGHIYGPNSSQVEEELRKIDEGIGYLYQMLTVHKLRDTVDVIVMSDHGMSAVKEENVIFLDDIVDSSLYHISGTSPLLNVWTTFEKQLEVYSSLLEGSRTHNYTVYLKEDPQFLAWHYSKNTRISQISILAAEGYVFKDFKNYIDYMKKKGATDLTDTHGNHGYPVDIPNMEPIFVAAGPSFKRGFKAPDFSNIDTYMLLCHLLNLAPGPNNGTADNISSILVEPISSTLIRPLSVTLGCLVALLGLIGILACALTKKEKHRPVSAESLINGYVHRKTMRGQRREPLQDVSEEECLLDANIIDEV</sequence>
<dbReference type="PANTHER" id="PTHR10151">
    <property type="entry name" value="ECTONUCLEOTIDE PYROPHOSPHATASE/PHOSPHODIESTERASE"/>
    <property type="match status" value="1"/>
</dbReference>
<name>A0AAW0W5X2_CHEQU</name>
<dbReference type="GO" id="GO:0016787">
    <property type="term" value="F:hydrolase activity"/>
    <property type="evidence" value="ECO:0007669"/>
    <property type="project" value="UniProtKB-ARBA"/>
</dbReference>
<keyword evidence="4" id="KW-1185">Reference proteome</keyword>
<feature type="chain" id="PRO_5043317828" evidence="2">
    <location>
        <begin position="23"/>
        <end position="504"/>
    </location>
</feature>
<dbReference type="Proteomes" id="UP001445076">
    <property type="component" value="Unassembled WGS sequence"/>
</dbReference>
<keyword evidence="1" id="KW-0472">Membrane</keyword>
<dbReference type="Pfam" id="PF01663">
    <property type="entry name" value="Phosphodiest"/>
    <property type="match status" value="1"/>
</dbReference>
<dbReference type="CDD" id="cd16018">
    <property type="entry name" value="Enpp"/>
    <property type="match status" value="1"/>
</dbReference>
<evidence type="ECO:0000256" key="2">
    <source>
        <dbReference type="SAM" id="SignalP"/>
    </source>
</evidence>
<dbReference type="Gene3D" id="3.30.1360.180">
    <property type="match status" value="1"/>
</dbReference>
<feature type="signal peptide" evidence="2">
    <location>
        <begin position="1"/>
        <end position="22"/>
    </location>
</feature>
<evidence type="ECO:0000313" key="4">
    <source>
        <dbReference type="Proteomes" id="UP001445076"/>
    </source>
</evidence>
<dbReference type="InterPro" id="IPR017850">
    <property type="entry name" value="Alkaline_phosphatase_core_sf"/>
</dbReference>
<dbReference type="InterPro" id="IPR002591">
    <property type="entry name" value="Phosphodiest/P_Trfase"/>
</dbReference>
<accession>A0AAW0W5X2</accession>
<keyword evidence="1" id="KW-0812">Transmembrane</keyword>
<comment type="caution">
    <text evidence="3">The sequence shown here is derived from an EMBL/GenBank/DDBJ whole genome shotgun (WGS) entry which is preliminary data.</text>
</comment>
<dbReference type="Gene3D" id="3.40.720.10">
    <property type="entry name" value="Alkaline Phosphatase, subunit A"/>
    <property type="match status" value="1"/>
</dbReference>
<dbReference type="EMBL" id="JARKIK010000087">
    <property type="protein sequence ID" value="KAK8724055.1"/>
    <property type="molecule type" value="Genomic_DNA"/>
</dbReference>
<proteinExistence type="predicted"/>
<protein>
    <submittedName>
        <fullName evidence="3">Uncharacterized protein</fullName>
    </submittedName>
</protein>
<reference evidence="3 4" key="1">
    <citation type="journal article" date="2024" name="BMC Genomics">
        <title>Genome assembly of redclaw crayfish (Cherax quadricarinatus) provides insights into its immune adaptation and hypoxia tolerance.</title>
        <authorList>
            <person name="Liu Z."/>
            <person name="Zheng J."/>
            <person name="Li H."/>
            <person name="Fang K."/>
            <person name="Wang S."/>
            <person name="He J."/>
            <person name="Zhou D."/>
            <person name="Weng S."/>
            <person name="Chi M."/>
            <person name="Gu Z."/>
            <person name="He J."/>
            <person name="Li F."/>
            <person name="Wang M."/>
        </authorList>
    </citation>
    <scope>NUCLEOTIDE SEQUENCE [LARGE SCALE GENOMIC DNA]</scope>
    <source>
        <strain evidence="3">ZL_2023a</strain>
    </source>
</reference>
<gene>
    <name evidence="3" type="ORF">OTU49_011424</name>
</gene>
<dbReference type="PANTHER" id="PTHR10151:SF120">
    <property type="entry name" value="BIS(5'-ADENOSYL)-TRIPHOSPHATASE"/>
    <property type="match status" value="1"/>
</dbReference>